<dbReference type="InterPro" id="IPR035965">
    <property type="entry name" value="PAS-like_dom_sf"/>
</dbReference>
<keyword evidence="1" id="KW-1133">Transmembrane helix</keyword>
<dbReference type="PANTHER" id="PTHR46663">
    <property type="entry name" value="DIGUANYLATE CYCLASE DGCT-RELATED"/>
    <property type="match status" value="1"/>
</dbReference>
<dbReference type="AlphaFoldDB" id="A0A6N8HWY5"/>
<keyword evidence="4" id="KW-1185">Reference proteome</keyword>
<comment type="caution">
    <text evidence="3">The sequence shown here is derived from an EMBL/GenBank/DDBJ whole genome shotgun (WGS) entry which is preliminary data.</text>
</comment>
<evidence type="ECO:0000313" key="4">
    <source>
        <dbReference type="Proteomes" id="UP000469440"/>
    </source>
</evidence>
<dbReference type="InterPro" id="IPR043128">
    <property type="entry name" value="Rev_trsase/Diguanyl_cyclase"/>
</dbReference>
<dbReference type="SUPFAM" id="SSF55785">
    <property type="entry name" value="PYP-like sensor domain (PAS domain)"/>
    <property type="match status" value="1"/>
</dbReference>
<evidence type="ECO:0000256" key="1">
    <source>
        <dbReference type="SAM" id="Phobius"/>
    </source>
</evidence>
<feature type="domain" description="GGDEF" evidence="2">
    <location>
        <begin position="287"/>
        <end position="419"/>
    </location>
</feature>
<dbReference type="RefSeq" id="WP_166525065.1">
    <property type="nucleotide sequence ID" value="NZ_VWXL01000024.1"/>
</dbReference>
<dbReference type="SMART" id="SM00267">
    <property type="entry name" value="GGDEF"/>
    <property type="match status" value="1"/>
</dbReference>
<keyword evidence="1" id="KW-0812">Transmembrane</keyword>
<proteinExistence type="predicted"/>
<dbReference type="Gene3D" id="3.30.450.20">
    <property type="entry name" value="PAS domain"/>
    <property type="match status" value="1"/>
</dbReference>
<dbReference type="NCBIfam" id="TIGR00254">
    <property type="entry name" value="GGDEF"/>
    <property type="match status" value="1"/>
</dbReference>
<protein>
    <submittedName>
        <fullName evidence="3">Diguanylate cyclase, GGDEF domain</fullName>
    </submittedName>
</protein>
<dbReference type="EMBL" id="VWXL01000024">
    <property type="protein sequence ID" value="MVB10242.1"/>
    <property type="molecule type" value="Genomic_DNA"/>
</dbReference>
<keyword evidence="1" id="KW-0472">Membrane</keyword>
<accession>A0A6N8HWY5</accession>
<evidence type="ECO:0000313" key="3">
    <source>
        <dbReference type="EMBL" id="MVB10242.1"/>
    </source>
</evidence>
<sequence length="440" mass="50482">MKGKSFWFLILGFSLSEILTALLTDGFHRITAESVILSSLVSLVLLLAIWYRYVDKPTSDFLDAINRAMRGDFRARFSCYDENDNFHRLSVSFNRLMTCVENQTEELKESRRLQIQLYENEKIYRSALELTCERIFEADLTHNRLIYGLEGYQRAFSFLNTEMFDDMIHSIADHAVYEEDQEKFFQTFDRRNLLETFRASQIPEITLEYRQRLPSGTLKWVSSSVIRSGNSGDGLKVIGYVKNIDERKKQELEILKQSRKDGLTGIYNKSFTQTLIEDFLAGTGKSGRHAAIMIDIDNFKRINDTLGHIQGDTALSQVALKLSGLFRCSDIVGRIGGDEFFVFMKDYSSSDTLTEKLNAVKNLFGEIRLEDSSYRVSGSVGVSLYPEDGAEYRELYKKADHALYYSKAHGKNQYHIYVGNTAENQKDVSSKMQMIQNPAT</sequence>
<dbReference type="CDD" id="cd01949">
    <property type="entry name" value="GGDEF"/>
    <property type="match status" value="1"/>
</dbReference>
<reference evidence="3 4" key="1">
    <citation type="submission" date="2019-09" db="EMBL/GenBank/DDBJ databases">
        <title>Genome sequence of Clostridium sp. EA1.</title>
        <authorList>
            <person name="Poehlein A."/>
            <person name="Bengelsdorf F.R."/>
            <person name="Daniel R."/>
        </authorList>
    </citation>
    <scope>NUCLEOTIDE SEQUENCE [LARGE SCALE GENOMIC DNA]</scope>
    <source>
        <strain evidence="3 4">EA1</strain>
    </source>
</reference>
<dbReference type="SUPFAM" id="SSF55073">
    <property type="entry name" value="Nucleotide cyclase"/>
    <property type="match status" value="1"/>
</dbReference>
<dbReference type="PANTHER" id="PTHR46663:SF2">
    <property type="entry name" value="GGDEF DOMAIN-CONTAINING PROTEIN"/>
    <property type="match status" value="1"/>
</dbReference>
<dbReference type="Gene3D" id="3.30.70.270">
    <property type="match status" value="1"/>
</dbReference>
<dbReference type="Pfam" id="PF00990">
    <property type="entry name" value="GGDEF"/>
    <property type="match status" value="1"/>
</dbReference>
<feature type="transmembrane region" description="Helical" evidence="1">
    <location>
        <begin position="6"/>
        <end position="23"/>
    </location>
</feature>
<feature type="transmembrane region" description="Helical" evidence="1">
    <location>
        <begin position="35"/>
        <end position="53"/>
    </location>
</feature>
<organism evidence="3 4">
    <name type="scientific">Caproicibacter fermentans</name>
    <dbReference type="NCBI Taxonomy" id="2576756"/>
    <lineage>
        <taxon>Bacteria</taxon>
        <taxon>Bacillati</taxon>
        <taxon>Bacillota</taxon>
        <taxon>Clostridia</taxon>
        <taxon>Eubacteriales</taxon>
        <taxon>Acutalibacteraceae</taxon>
        <taxon>Caproicibacter</taxon>
    </lineage>
</organism>
<dbReference type="PROSITE" id="PS50887">
    <property type="entry name" value="GGDEF"/>
    <property type="match status" value="1"/>
</dbReference>
<gene>
    <name evidence="3" type="ORF">CAFE_09210</name>
</gene>
<dbReference type="InterPro" id="IPR000160">
    <property type="entry name" value="GGDEF_dom"/>
</dbReference>
<dbReference type="InterPro" id="IPR052163">
    <property type="entry name" value="DGC-Regulatory_Protein"/>
</dbReference>
<dbReference type="InterPro" id="IPR029787">
    <property type="entry name" value="Nucleotide_cyclase"/>
</dbReference>
<evidence type="ECO:0000259" key="2">
    <source>
        <dbReference type="PROSITE" id="PS50887"/>
    </source>
</evidence>
<dbReference type="Proteomes" id="UP000469440">
    <property type="component" value="Unassembled WGS sequence"/>
</dbReference>
<name>A0A6N8HWY5_9FIRM</name>